<keyword evidence="4" id="KW-0687">Ribonucleoprotein</keyword>
<evidence type="ECO:0000256" key="4">
    <source>
        <dbReference type="ARBA" id="ARBA00023274"/>
    </source>
</evidence>
<dbReference type="AlphaFoldDB" id="A0AA86TB77"/>
<dbReference type="Proteomes" id="UP001179121">
    <property type="component" value="Chromosome"/>
</dbReference>
<dbReference type="PANTHER" id="PTHR15892">
    <property type="entry name" value="MITOCHONDRIAL RIBOSOMAL PROTEIN L30"/>
    <property type="match status" value="1"/>
</dbReference>
<name>A0AA86TB77_9BACT</name>
<dbReference type="SUPFAM" id="SSF55129">
    <property type="entry name" value="Ribosomal protein L30p/L7e"/>
    <property type="match status" value="1"/>
</dbReference>
<evidence type="ECO:0000313" key="7">
    <source>
        <dbReference type="EMBL" id="CAI4031248.1"/>
    </source>
</evidence>
<accession>A0AA86TB77</accession>
<dbReference type="InterPro" id="IPR036919">
    <property type="entry name" value="Ribo_uL30_ferredoxin-like_sf"/>
</dbReference>
<dbReference type="GO" id="GO:0022625">
    <property type="term" value="C:cytosolic large ribosomal subunit"/>
    <property type="evidence" value="ECO:0007669"/>
    <property type="project" value="TreeGrafter"/>
</dbReference>
<dbReference type="KEGG" id="nti:DNFV4_01677"/>
<dbReference type="GO" id="GO:0006412">
    <property type="term" value="P:translation"/>
    <property type="evidence" value="ECO:0007669"/>
    <property type="project" value="InterPro"/>
</dbReference>
<reference evidence="7" key="1">
    <citation type="submission" date="2022-10" db="EMBL/GenBank/DDBJ databases">
        <authorList>
            <person name="Koch H."/>
        </authorList>
    </citation>
    <scope>NUCLEOTIDE SEQUENCE</scope>
    <source>
        <strain evidence="7">DNF</strain>
    </source>
</reference>
<dbReference type="EMBL" id="OX365700">
    <property type="protein sequence ID" value="CAI4031248.1"/>
    <property type="molecule type" value="Genomic_DNA"/>
</dbReference>
<evidence type="ECO:0000256" key="3">
    <source>
        <dbReference type="ARBA" id="ARBA00022980"/>
    </source>
</evidence>
<feature type="domain" description="Large ribosomal subunit protein uL30-like ferredoxin-like fold" evidence="6">
    <location>
        <begin position="14"/>
        <end position="62"/>
    </location>
</feature>
<dbReference type="RefSeq" id="WP_289268185.1">
    <property type="nucleotide sequence ID" value="NZ_OX365700.1"/>
</dbReference>
<comment type="subunit">
    <text evidence="2">Part of the 50S ribosomal subunit.</text>
</comment>
<protein>
    <recommendedName>
        <fullName evidence="5">50S ribosomal protein L30</fullName>
    </recommendedName>
</protein>
<dbReference type="Pfam" id="PF00327">
    <property type="entry name" value="Ribosomal_L30"/>
    <property type="match status" value="1"/>
</dbReference>
<comment type="similarity">
    <text evidence="1">Belongs to the universal ribosomal protein uL30 family.</text>
</comment>
<dbReference type="Gene3D" id="3.30.1390.20">
    <property type="entry name" value="Ribosomal protein L30, ferredoxin-like fold domain"/>
    <property type="match status" value="1"/>
</dbReference>
<dbReference type="HAMAP" id="MF_01371_B">
    <property type="entry name" value="Ribosomal_uL30_B"/>
    <property type="match status" value="1"/>
</dbReference>
<dbReference type="PIRSF" id="PIRSF002211">
    <property type="entry name" value="Ribosomal_L30_bac-type"/>
    <property type="match status" value="1"/>
</dbReference>
<keyword evidence="3 7" id="KW-0689">Ribosomal protein</keyword>
<dbReference type="InterPro" id="IPR005996">
    <property type="entry name" value="Ribosomal_uL30_bac-type"/>
</dbReference>
<dbReference type="PANTHER" id="PTHR15892:SF2">
    <property type="entry name" value="LARGE RIBOSOMAL SUBUNIT PROTEIN UL30M"/>
    <property type="match status" value="1"/>
</dbReference>
<evidence type="ECO:0000313" key="8">
    <source>
        <dbReference type="Proteomes" id="UP001179121"/>
    </source>
</evidence>
<dbReference type="InterPro" id="IPR016082">
    <property type="entry name" value="Ribosomal_uL30_ferredoxin-like"/>
</dbReference>
<sequence length="68" mass="7830">MAQADKPAQTRQLVVTLKRSMIGTPMRHRLVLRGLRLRRPNQSVILPDTAQVRGMIQKVNYLLEVTHQ</sequence>
<dbReference type="CDD" id="cd00355">
    <property type="entry name" value="Ribosomal_L30_like"/>
    <property type="match status" value="1"/>
</dbReference>
<organism evidence="7 8">
    <name type="scientific">Nitrospira tepida</name>
    <dbReference type="NCBI Taxonomy" id="2973512"/>
    <lineage>
        <taxon>Bacteria</taxon>
        <taxon>Pseudomonadati</taxon>
        <taxon>Nitrospirota</taxon>
        <taxon>Nitrospiria</taxon>
        <taxon>Nitrospirales</taxon>
        <taxon>Nitrospiraceae</taxon>
        <taxon>Nitrospira</taxon>
    </lineage>
</organism>
<dbReference type="GO" id="GO:0003735">
    <property type="term" value="F:structural constituent of ribosome"/>
    <property type="evidence" value="ECO:0007669"/>
    <property type="project" value="InterPro"/>
</dbReference>
<keyword evidence="8" id="KW-1185">Reference proteome</keyword>
<evidence type="ECO:0000256" key="2">
    <source>
        <dbReference type="ARBA" id="ARBA00011838"/>
    </source>
</evidence>
<evidence type="ECO:0000259" key="6">
    <source>
        <dbReference type="Pfam" id="PF00327"/>
    </source>
</evidence>
<proteinExistence type="inferred from homology"/>
<evidence type="ECO:0000256" key="1">
    <source>
        <dbReference type="ARBA" id="ARBA00007594"/>
    </source>
</evidence>
<gene>
    <name evidence="7" type="ORF">DNFV4_01677</name>
</gene>
<evidence type="ECO:0000256" key="5">
    <source>
        <dbReference type="ARBA" id="ARBA00035492"/>
    </source>
</evidence>
<dbReference type="NCBIfam" id="TIGR01308">
    <property type="entry name" value="rpmD_bact"/>
    <property type="match status" value="1"/>
</dbReference>